<dbReference type="GeneID" id="25407994"/>
<feature type="transmembrane region" description="Helical" evidence="6">
    <location>
        <begin position="180"/>
        <end position="197"/>
    </location>
</feature>
<dbReference type="Gene3D" id="1.20.144.10">
    <property type="entry name" value="Phosphatidic acid phosphatase type 2/haloperoxidase"/>
    <property type="match status" value="1"/>
</dbReference>
<protein>
    <submittedName>
        <fullName evidence="8">PAP2-domain-containing protein</fullName>
    </submittedName>
</protein>
<dbReference type="GO" id="GO:0008195">
    <property type="term" value="F:phosphatidate phosphatase activity"/>
    <property type="evidence" value="ECO:0007669"/>
    <property type="project" value="TreeGrafter"/>
</dbReference>
<feature type="transmembrane region" description="Helical" evidence="6">
    <location>
        <begin position="156"/>
        <end position="174"/>
    </location>
</feature>
<evidence type="ECO:0000313" key="8">
    <source>
        <dbReference type="EMBL" id="KEQ68460.1"/>
    </source>
</evidence>
<evidence type="ECO:0000256" key="4">
    <source>
        <dbReference type="ARBA" id="ARBA00022989"/>
    </source>
</evidence>
<dbReference type="Proteomes" id="UP000027730">
    <property type="component" value="Unassembled WGS sequence"/>
</dbReference>
<feature type="non-terminal residue" evidence="8">
    <location>
        <position position="1"/>
    </location>
</feature>
<evidence type="ECO:0000256" key="3">
    <source>
        <dbReference type="ARBA" id="ARBA00022692"/>
    </source>
</evidence>
<keyword evidence="5 6" id="KW-0472">Membrane</keyword>
<evidence type="ECO:0000259" key="7">
    <source>
        <dbReference type="SMART" id="SM00014"/>
    </source>
</evidence>
<dbReference type="RefSeq" id="XP_013422634.1">
    <property type="nucleotide sequence ID" value="XM_013567180.1"/>
</dbReference>
<dbReference type="AlphaFoldDB" id="A0A074W5Q5"/>
<dbReference type="InterPro" id="IPR043216">
    <property type="entry name" value="PAP-like"/>
</dbReference>
<evidence type="ECO:0000256" key="5">
    <source>
        <dbReference type="ARBA" id="ARBA00023136"/>
    </source>
</evidence>
<dbReference type="InterPro" id="IPR000326">
    <property type="entry name" value="PAP2/HPO"/>
</dbReference>
<keyword evidence="3 6" id="KW-0812">Transmembrane</keyword>
<organism evidence="8 9">
    <name type="scientific">Aureobasidium namibiae CBS 147.97</name>
    <dbReference type="NCBI Taxonomy" id="1043004"/>
    <lineage>
        <taxon>Eukaryota</taxon>
        <taxon>Fungi</taxon>
        <taxon>Dikarya</taxon>
        <taxon>Ascomycota</taxon>
        <taxon>Pezizomycotina</taxon>
        <taxon>Dothideomycetes</taxon>
        <taxon>Dothideomycetidae</taxon>
        <taxon>Dothideales</taxon>
        <taxon>Saccotheciaceae</taxon>
        <taxon>Aureobasidium</taxon>
    </lineage>
</organism>
<evidence type="ECO:0000256" key="2">
    <source>
        <dbReference type="ARBA" id="ARBA00008816"/>
    </source>
</evidence>
<keyword evidence="4 6" id="KW-1133">Transmembrane helix</keyword>
<dbReference type="HOGENOM" id="CLU_021458_2_0_1"/>
<comment type="subcellular location">
    <subcellularLocation>
        <location evidence="1">Membrane</location>
        <topology evidence="1">Multi-pass membrane protein</topology>
    </subcellularLocation>
</comment>
<comment type="similarity">
    <text evidence="2">Belongs to the PA-phosphatase related phosphoesterase family.</text>
</comment>
<proteinExistence type="inferred from homology"/>
<dbReference type="SUPFAM" id="SSF48317">
    <property type="entry name" value="Acid phosphatase/Vanadium-dependent haloperoxidase"/>
    <property type="match status" value="1"/>
</dbReference>
<dbReference type="PANTHER" id="PTHR10165">
    <property type="entry name" value="LIPID PHOSPHATE PHOSPHATASE"/>
    <property type="match status" value="1"/>
</dbReference>
<dbReference type="InterPro" id="IPR036938">
    <property type="entry name" value="PAP2/HPO_sf"/>
</dbReference>
<dbReference type="PANTHER" id="PTHR10165:SF158">
    <property type="entry name" value="PAP2 DOMAIN PROTEIN (AFU_ORTHOLOGUE AFUA_4G08970)"/>
    <property type="match status" value="1"/>
</dbReference>
<accession>A0A074W5Q5</accession>
<evidence type="ECO:0000256" key="6">
    <source>
        <dbReference type="SAM" id="Phobius"/>
    </source>
</evidence>
<dbReference type="CDD" id="cd03390">
    <property type="entry name" value="PAP2_containing_1_like"/>
    <property type="match status" value="1"/>
</dbReference>
<dbReference type="GO" id="GO:0016020">
    <property type="term" value="C:membrane"/>
    <property type="evidence" value="ECO:0007669"/>
    <property type="project" value="UniProtKB-SubCell"/>
</dbReference>
<keyword evidence="9" id="KW-1185">Reference proteome</keyword>
<evidence type="ECO:0000313" key="9">
    <source>
        <dbReference type="Proteomes" id="UP000027730"/>
    </source>
</evidence>
<dbReference type="OrthoDB" id="8907274at2759"/>
<name>A0A074W5Q5_9PEZI</name>
<feature type="transmembrane region" description="Helical" evidence="6">
    <location>
        <begin position="22"/>
        <end position="45"/>
    </location>
</feature>
<dbReference type="GO" id="GO:0006644">
    <property type="term" value="P:phospholipid metabolic process"/>
    <property type="evidence" value="ECO:0007669"/>
    <property type="project" value="InterPro"/>
</dbReference>
<dbReference type="GO" id="GO:0046839">
    <property type="term" value="P:phospholipid dephosphorylation"/>
    <property type="evidence" value="ECO:0007669"/>
    <property type="project" value="TreeGrafter"/>
</dbReference>
<gene>
    <name evidence="8" type="ORF">M436DRAFT_18036</name>
</gene>
<dbReference type="SMART" id="SM00014">
    <property type="entry name" value="acidPPc"/>
    <property type="match status" value="1"/>
</dbReference>
<sequence>FRQHFALQNYTLQYPYAVHERVPAGVCYVIVVMCPAAIICFWTLVIDGLFGHSQPTDSEGTGRRIGRYRLVDRLWELNCGILGLALSEGTAFVITGALKNTVGKPRPDLIDRCQPMAGSVDPSPYGLSNSTICTQTDMSILRDGFRSFPSGHSSSSFAGLFYLSLYLAAKLHIWDSRGEVWKIFVVIIPSLGAALIAASRIMDARHHPFDVITGSLLGIACAWLSYRQYFPPVSETWRKGRAYPIRTWGQETAPP</sequence>
<evidence type="ECO:0000256" key="1">
    <source>
        <dbReference type="ARBA" id="ARBA00004141"/>
    </source>
</evidence>
<reference evidence="8 9" key="1">
    <citation type="journal article" date="2014" name="BMC Genomics">
        <title>Genome sequencing of four Aureobasidium pullulans varieties: biotechnological potential, stress tolerance, and description of new species.</title>
        <authorList>
            <person name="Gostin Ar C."/>
            <person name="Ohm R.A."/>
            <person name="Kogej T."/>
            <person name="Sonjak S."/>
            <person name="Turk M."/>
            <person name="Zajc J."/>
            <person name="Zalar P."/>
            <person name="Grube M."/>
            <person name="Sun H."/>
            <person name="Han J."/>
            <person name="Sharma A."/>
            <person name="Chiniquy J."/>
            <person name="Ngan C.Y."/>
            <person name="Lipzen A."/>
            <person name="Barry K."/>
            <person name="Grigoriev I.V."/>
            <person name="Gunde-Cimerman N."/>
        </authorList>
    </citation>
    <scope>NUCLEOTIDE SEQUENCE [LARGE SCALE GENOMIC DNA]</scope>
    <source>
        <strain evidence="8 9">CBS 147.97</strain>
    </source>
</reference>
<feature type="non-terminal residue" evidence="8">
    <location>
        <position position="255"/>
    </location>
</feature>
<dbReference type="Pfam" id="PF01569">
    <property type="entry name" value="PAP2"/>
    <property type="match status" value="1"/>
</dbReference>
<feature type="domain" description="Phosphatidic acid phosphatase type 2/haloperoxidase" evidence="7">
    <location>
        <begin position="79"/>
        <end position="226"/>
    </location>
</feature>
<dbReference type="STRING" id="1043004.A0A074W5Q5"/>
<dbReference type="EMBL" id="KL584729">
    <property type="protein sequence ID" value="KEQ68460.1"/>
    <property type="molecule type" value="Genomic_DNA"/>
</dbReference>